<dbReference type="Pfam" id="PF05096">
    <property type="entry name" value="Glu_cyclase_2"/>
    <property type="match status" value="1"/>
</dbReference>
<dbReference type="PROSITE" id="PS51257">
    <property type="entry name" value="PROKAR_LIPOPROTEIN"/>
    <property type="match status" value="1"/>
</dbReference>
<sequence>MRFYKLLTLGLTTLLVTSCSETNYKFKLDTTKKTTLGKKAAIKFEQLKGEQIDSVQLYVNNKRVNTNETSVTVNTADFGVGKHAVTALAFYPNKSKKLNNSIEVLAKEAPAVYSYKIVNIYPHDKGAYTQGLEYKNGYLYESTGRNGESTLRKVELETGKVLQKTDLDKKYFGEGMTIFNNKIYWLTWHARKGFIYDFETFKQLGSFNYTNSNQGWGLTHNNSELIKTDGSNKVWFLDANNQQEKRSIQVYTNKYPVDNLNEIELINGKIYANKWQQNSIVIINPETGVVEGVANLNGLRDIVAKDQTLEPQDDVLNGIAYDAENNRLFVTGKHWGKLFEIELIKQ</sequence>
<dbReference type="Gene3D" id="2.130.10.10">
    <property type="entry name" value="YVTN repeat-like/Quinoprotein amine dehydrogenase"/>
    <property type="match status" value="1"/>
</dbReference>
<dbReference type="InterPro" id="IPR007788">
    <property type="entry name" value="QCT"/>
</dbReference>
<name>A0A3S8R6D5_9FLAO</name>
<dbReference type="InterPro" id="IPR011044">
    <property type="entry name" value="Quino_amine_DH_bsu"/>
</dbReference>
<dbReference type="InterPro" id="IPR015943">
    <property type="entry name" value="WD40/YVTN_repeat-like_dom_sf"/>
</dbReference>
<keyword evidence="1" id="KW-0808">Transferase</keyword>
<gene>
    <name evidence="1" type="ORF">D6T69_07195</name>
</gene>
<dbReference type="EMBL" id="CP032548">
    <property type="protein sequence ID" value="AZJ35317.1"/>
    <property type="molecule type" value="Genomic_DNA"/>
</dbReference>
<evidence type="ECO:0000313" key="2">
    <source>
        <dbReference type="Proteomes" id="UP000274593"/>
    </source>
</evidence>
<keyword evidence="2" id="KW-1185">Reference proteome</keyword>
<dbReference type="Proteomes" id="UP000274593">
    <property type="component" value="Chromosome"/>
</dbReference>
<accession>A0A3S8R6D5</accession>
<proteinExistence type="predicted"/>
<dbReference type="AlphaFoldDB" id="A0A3S8R6D5"/>
<dbReference type="KEGG" id="tsig:D6T69_07195"/>
<organism evidence="1 2">
    <name type="scientific">Tenacibaculum singaporense</name>
    <dbReference type="NCBI Taxonomy" id="2358479"/>
    <lineage>
        <taxon>Bacteria</taxon>
        <taxon>Pseudomonadati</taxon>
        <taxon>Bacteroidota</taxon>
        <taxon>Flavobacteriia</taxon>
        <taxon>Flavobacteriales</taxon>
        <taxon>Flavobacteriaceae</taxon>
        <taxon>Tenacibaculum</taxon>
    </lineage>
</organism>
<dbReference type="PANTHER" id="PTHR31270">
    <property type="entry name" value="GLUTAMINYL-PEPTIDE CYCLOTRANSFERASE"/>
    <property type="match status" value="1"/>
</dbReference>
<dbReference type="PANTHER" id="PTHR31270:SF1">
    <property type="entry name" value="GLUTAMINYL-PEPTIDE CYCLOTRANSFERASE"/>
    <property type="match status" value="1"/>
</dbReference>
<evidence type="ECO:0000313" key="1">
    <source>
        <dbReference type="EMBL" id="AZJ35317.1"/>
    </source>
</evidence>
<reference evidence="1 2" key="1">
    <citation type="submission" date="2018-09" db="EMBL/GenBank/DDBJ databases">
        <title>Insights into the microbiota of Asian seabass (Lates calcarifer) with tenacibaculosis symptoms and description of sp. nov. Tenacibaculum singaporense.</title>
        <authorList>
            <person name="Miyake S."/>
            <person name="Soh M."/>
            <person name="Azman M.N."/>
            <person name="Ngoh S.Y."/>
            <person name="Orban L."/>
        </authorList>
    </citation>
    <scope>NUCLEOTIDE SEQUENCE [LARGE SCALE GENOMIC DNA]</scope>
    <source>
        <strain evidence="1 2">DSM 106434</strain>
    </source>
</reference>
<dbReference type="GO" id="GO:0016603">
    <property type="term" value="F:glutaminyl-peptide cyclotransferase activity"/>
    <property type="evidence" value="ECO:0007669"/>
    <property type="project" value="InterPro"/>
</dbReference>
<dbReference type="RefSeq" id="WP_125067097.1">
    <property type="nucleotide sequence ID" value="NZ_CP032548.1"/>
</dbReference>
<dbReference type="SUPFAM" id="SSF50969">
    <property type="entry name" value="YVTN repeat-like/Quinoprotein amine dehydrogenase"/>
    <property type="match status" value="1"/>
</dbReference>
<protein>
    <submittedName>
        <fullName evidence="1">Glutaminyl-peptide cyclotransferase</fullName>
    </submittedName>
</protein>